<evidence type="ECO:0000313" key="2">
    <source>
        <dbReference type="Proteomes" id="UP000199306"/>
    </source>
</evidence>
<keyword evidence="2" id="KW-1185">Reference proteome</keyword>
<protein>
    <submittedName>
        <fullName evidence="1">Uncharacterized protein</fullName>
    </submittedName>
</protein>
<dbReference type="EMBL" id="FOXH01000006">
    <property type="protein sequence ID" value="SFP83849.1"/>
    <property type="molecule type" value="Genomic_DNA"/>
</dbReference>
<dbReference type="Proteomes" id="UP000199306">
    <property type="component" value="Unassembled WGS sequence"/>
</dbReference>
<proteinExistence type="predicted"/>
<dbReference type="STRING" id="1079859.SAMN04515674_106101"/>
<dbReference type="AlphaFoldDB" id="A0A1I5TLA9"/>
<reference evidence="1 2" key="1">
    <citation type="submission" date="2016-10" db="EMBL/GenBank/DDBJ databases">
        <authorList>
            <person name="de Groot N.N."/>
        </authorList>
    </citation>
    <scope>NUCLEOTIDE SEQUENCE [LARGE SCALE GENOMIC DNA]</scope>
    <source>
        <strain evidence="2">E92,LMG 26720,CCM 7988</strain>
    </source>
</reference>
<gene>
    <name evidence="1" type="ORF">SAMN04515674_106101</name>
</gene>
<sequence>MKNLSKLAVVKATIVRFTFNEKTKESGLTPTGSTIGCSISVYF</sequence>
<accession>A0A1I5TLA9</accession>
<organism evidence="1 2">
    <name type="scientific">Pseudarcicella hirudinis</name>
    <dbReference type="NCBI Taxonomy" id="1079859"/>
    <lineage>
        <taxon>Bacteria</taxon>
        <taxon>Pseudomonadati</taxon>
        <taxon>Bacteroidota</taxon>
        <taxon>Cytophagia</taxon>
        <taxon>Cytophagales</taxon>
        <taxon>Flectobacillaceae</taxon>
        <taxon>Pseudarcicella</taxon>
    </lineage>
</organism>
<evidence type="ECO:0000313" key="1">
    <source>
        <dbReference type="EMBL" id="SFP83849.1"/>
    </source>
</evidence>
<name>A0A1I5TLA9_9BACT</name>